<gene>
    <name evidence="5" type="ORF">QYE76_066506</name>
</gene>
<dbReference type="Pfam" id="PF22936">
    <property type="entry name" value="Pol_BBD"/>
    <property type="match status" value="1"/>
</dbReference>
<dbReference type="PANTHER" id="PTHR47592">
    <property type="entry name" value="PBF68 PROTEIN"/>
    <property type="match status" value="1"/>
</dbReference>
<protein>
    <recommendedName>
        <fullName evidence="4">CCHC-type domain-containing protein</fullName>
    </recommendedName>
</protein>
<dbReference type="Pfam" id="PF23156">
    <property type="entry name" value="DUF7054"/>
    <property type="match status" value="1"/>
</dbReference>
<dbReference type="PANTHER" id="PTHR47592:SF27">
    <property type="entry name" value="OS08G0421700 PROTEIN"/>
    <property type="match status" value="1"/>
</dbReference>
<keyword evidence="3" id="KW-1133">Transmembrane helix</keyword>
<dbReference type="SUPFAM" id="SSF57756">
    <property type="entry name" value="Retrovirus zinc finger-like domains"/>
    <property type="match status" value="1"/>
</dbReference>
<accession>A0AAD8SC68</accession>
<feature type="compositionally biased region" description="Acidic residues" evidence="2">
    <location>
        <begin position="593"/>
        <end position="612"/>
    </location>
</feature>
<keyword evidence="1" id="KW-0862">Zinc</keyword>
<feature type="region of interest" description="Disordered" evidence="2">
    <location>
        <begin position="276"/>
        <end position="319"/>
    </location>
</feature>
<reference evidence="5" key="1">
    <citation type="submission" date="2023-07" db="EMBL/GenBank/DDBJ databases">
        <title>A chromosome-level genome assembly of Lolium multiflorum.</title>
        <authorList>
            <person name="Chen Y."/>
            <person name="Copetti D."/>
            <person name="Kolliker R."/>
            <person name="Studer B."/>
        </authorList>
    </citation>
    <scope>NUCLEOTIDE SEQUENCE</scope>
    <source>
        <strain evidence="5">02402/16</strain>
        <tissue evidence="5">Leaf</tissue>
    </source>
</reference>
<feature type="transmembrane region" description="Helical" evidence="3">
    <location>
        <begin position="757"/>
        <end position="779"/>
    </location>
</feature>
<dbReference type="EMBL" id="JAUUTY010000004">
    <property type="protein sequence ID" value="KAK1648701.1"/>
    <property type="molecule type" value="Genomic_DNA"/>
</dbReference>
<evidence type="ECO:0000256" key="3">
    <source>
        <dbReference type="SAM" id="Phobius"/>
    </source>
</evidence>
<feature type="domain" description="CCHC-type" evidence="4">
    <location>
        <begin position="328"/>
        <end position="343"/>
    </location>
</feature>
<dbReference type="GO" id="GO:0008270">
    <property type="term" value="F:zinc ion binding"/>
    <property type="evidence" value="ECO:0007669"/>
    <property type="project" value="UniProtKB-KW"/>
</dbReference>
<name>A0AAD8SC68_LOLMU</name>
<dbReference type="GO" id="GO:0003676">
    <property type="term" value="F:nucleic acid binding"/>
    <property type="evidence" value="ECO:0007669"/>
    <property type="project" value="InterPro"/>
</dbReference>
<dbReference type="SMART" id="SM00343">
    <property type="entry name" value="ZnF_C2HC"/>
    <property type="match status" value="1"/>
</dbReference>
<feature type="transmembrane region" description="Helical" evidence="3">
    <location>
        <begin position="725"/>
        <end position="751"/>
    </location>
</feature>
<feature type="region of interest" description="Disordered" evidence="2">
    <location>
        <begin position="579"/>
        <end position="624"/>
    </location>
</feature>
<proteinExistence type="predicted"/>
<dbReference type="InterPro" id="IPR036875">
    <property type="entry name" value="Znf_CCHC_sf"/>
</dbReference>
<dbReference type="Proteomes" id="UP001231189">
    <property type="component" value="Unassembled WGS sequence"/>
</dbReference>
<sequence length="807" mass="88430">MAASFLVDEGESVTGLVSAALRRSAREGRLPLLGLGDANSFLYTTNRKSDALKANERISFNGCMSFMLWQKADRRYTTLPLMALGQNRCCLPHPGDCVHSRPGEQASETPSVEILHRETGDKVFGERLGATARSVRALLRRIGCFIDRSDYTMGDINNTHGGGVLLNKTLLWLTAMGVHRVAEGIPRGPLTPEEDKAFGDATVIFMGAVLSVLGDKLVDAYLHIRNGKELWDALDAKFGAADAGGELYAMEQFNDYRMRHEFSVENIMGSLDVEEKARAKDKHTGGTEGRSAANMVQKNAHKSKGKNKGVSQTTNFKKKGKTKKKDPCWVCGETGHWANRCPQRKGKKCQAGQNSTSVNMVIGNTEEGTGYGNILPTVLSVFQPTEWWVDTGANVHVCADISMFTSYQARGSSVMMGNGLHATVRGVGTVDLKFTSGKIVQLKNVLHVPSIKKNLVSGSRLMKDGFKLVFESNKVVLSKYGTFVGKGYECEGMLRFSLEDFCDNVVNHALSAMLVCKQSSLASLTSCEGKKLGTTRAHTFRSIFLVVKSGVDDMNVGTIFESRDATFFEDIFPMRDMHDMSSWESDPIHETPMESDEESDDESSDSDEDDNEAPTRKALASPDADYWKEAVQSEMDSILANGTWELTERPYGCKPSSPSRRCVHTVRESRPPKLRPLRSLHRETGDKVFGSVSARLLATVRALLRRIGCFIDKSDYTMGDINNTHGGAAAAGATFPVAMYVLFLSYLALLLVPCSDLMHVLSLMCVVKYACASVMLLSAEGSKEKTKGKEEITAGSPVRNLLDRALA</sequence>
<evidence type="ECO:0000313" key="6">
    <source>
        <dbReference type="Proteomes" id="UP001231189"/>
    </source>
</evidence>
<feature type="compositionally biased region" description="Basic and acidic residues" evidence="2">
    <location>
        <begin position="579"/>
        <end position="592"/>
    </location>
</feature>
<dbReference type="Gene3D" id="4.10.60.10">
    <property type="entry name" value="Zinc finger, CCHC-type"/>
    <property type="match status" value="1"/>
</dbReference>
<dbReference type="AlphaFoldDB" id="A0AAD8SC68"/>
<evidence type="ECO:0000313" key="5">
    <source>
        <dbReference type="EMBL" id="KAK1648701.1"/>
    </source>
</evidence>
<dbReference type="PROSITE" id="PS50158">
    <property type="entry name" value="ZF_CCHC"/>
    <property type="match status" value="1"/>
</dbReference>
<dbReference type="InterPro" id="IPR001878">
    <property type="entry name" value="Znf_CCHC"/>
</dbReference>
<keyword evidence="1" id="KW-0863">Zinc-finger</keyword>
<feature type="compositionally biased region" description="Basic and acidic residues" evidence="2">
    <location>
        <begin position="276"/>
        <end position="285"/>
    </location>
</feature>
<keyword evidence="3" id="KW-0472">Membrane</keyword>
<evidence type="ECO:0000256" key="1">
    <source>
        <dbReference type="PROSITE-ProRule" id="PRU00047"/>
    </source>
</evidence>
<keyword evidence="3" id="KW-0812">Transmembrane</keyword>
<dbReference type="InterPro" id="IPR054722">
    <property type="entry name" value="PolX-like_BBD"/>
</dbReference>
<keyword evidence="6" id="KW-1185">Reference proteome</keyword>
<organism evidence="5 6">
    <name type="scientific">Lolium multiflorum</name>
    <name type="common">Italian ryegrass</name>
    <name type="synonym">Lolium perenne subsp. multiflorum</name>
    <dbReference type="NCBI Taxonomy" id="4521"/>
    <lineage>
        <taxon>Eukaryota</taxon>
        <taxon>Viridiplantae</taxon>
        <taxon>Streptophyta</taxon>
        <taxon>Embryophyta</taxon>
        <taxon>Tracheophyta</taxon>
        <taxon>Spermatophyta</taxon>
        <taxon>Magnoliopsida</taxon>
        <taxon>Liliopsida</taxon>
        <taxon>Poales</taxon>
        <taxon>Poaceae</taxon>
        <taxon>BOP clade</taxon>
        <taxon>Pooideae</taxon>
        <taxon>Poodae</taxon>
        <taxon>Poeae</taxon>
        <taxon>Poeae Chloroplast Group 2 (Poeae type)</taxon>
        <taxon>Loliodinae</taxon>
        <taxon>Loliinae</taxon>
        <taxon>Lolium</taxon>
    </lineage>
</organism>
<dbReference type="InterPro" id="IPR055482">
    <property type="entry name" value="DUF7054"/>
</dbReference>
<comment type="caution">
    <text evidence="5">The sequence shown here is derived from an EMBL/GenBank/DDBJ whole genome shotgun (WGS) entry which is preliminary data.</text>
</comment>
<evidence type="ECO:0000256" key="2">
    <source>
        <dbReference type="SAM" id="MobiDB-lite"/>
    </source>
</evidence>
<evidence type="ECO:0000259" key="4">
    <source>
        <dbReference type="PROSITE" id="PS50158"/>
    </source>
</evidence>
<keyword evidence="1" id="KW-0479">Metal-binding</keyword>
<dbReference type="Pfam" id="PF00098">
    <property type="entry name" value="zf-CCHC"/>
    <property type="match status" value="1"/>
</dbReference>